<dbReference type="Proteomes" id="UP001327560">
    <property type="component" value="Chromosome 3"/>
</dbReference>
<organism evidence="2 3">
    <name type="scientific">Canna indica</name>
    <name type="common">Indian-shot</name>
    <dbReference type="NCBI Taxonomy" id="4628"/>
    <lineage>
        <taxon>Eukaryota</taxon>
        <taxon>Viridiplantae</taxon>
        <taxon>Streptophyta</taxon>
        <taxon>Embryophyta</taxon>
        <taxon>Tracheophyta</taxon>
        <taxon>Spermatophyta</taxon>
        <taxon>Magnoliopsida</taxon>
        <taxon>Liliopsida</taxon>
        <taxon>Zingiberales</taxon>
        <taxon>Cannaceae</taxon>
        <taxon>Canna</taxon>
    </lineage>
</organism>
<keyword evidence="3" id="KW-1185">Reference proteome</keyword>
<evidence type="ECO:0000313" key="2">
    <source>
        <dbReference type="EMBL" id="WOL00512.1"/>
    </source>
</evidence>
<name>A0AAQ3K598_9LILI</name>
<dbReference type="AlphaFoldDB" id="A0AAQ3K598"/>
<sequence>MGFTFFSPSQCCHLLLLLLRRRRHRHCLLLLLLGPYEILVTADADPAIRPLASPTPSAPTISSTRAPFACLSRTTTSSAPSRWPKTMEL</sequence>
<protein>
    <recommendedName>
        <fullName evidence="4">Secreted protein</fullName>
    </recommendedName>
</protein>
<evidence type="ECO:0008006" key="4">
    <source>
        <dbReference type="Google" id="ProtNLM"/>
    </source>
</evidence>
<reference evidence="2 3" key="1">
    <citation type="submission" date="2023-10" db="EMBL/GenBank/DDBJ databases">
        <title>Chromosome-scale genome assembly provides insights into flower coloration mechanisms of Canna indica.</title>
        <authorList>
            <person name="Li C."/>
        </authorList>
    </citation>
    <scope>NUCLEOTIDE SEQUENCE [LARGE SCALE GENOMIC DNA]</scope>
    <source>
        <tissue evidence="2">Flower</tissue>
    </source>
</reference>
<proteinExistence type="predicted"/>
<dbReference type="EMBL" id="CP136892">
    <property type="protein sequence ID" value="WOL00512.1"/>
    <property type="molecule type" value="Genomic_DNA"/>
</dbReference>
<gene>
    <name evidence="2" type="ORF">Cni_G09225</name>
</gene>
<evidence type="ECO:0000313" key="3">
    <source>
        <dbReference type="Proteomes" id="UP001327560"/>
    </source>
</evidence>
<evidence type="ECO:0000256" key="1">
    <source>
        <dbReference type="SAM" id="SignalP"/>
    </source>
</evidence>
<feature type="signal peptide" evidence="1">
    <location>
        <begin position="1"/>
        <end position="42"/>
    </location>
</feature>
<keyword evidence="1" id="KW-0732">Signal</keyword>
<feature type="chain" id="PRO_5042948132" description="Secreted protein" evidence="1">
    <location>
        <begin position="43"/>
        <end position="89"/>
    </location>
</feature>
<accession>A0AAQ3K598</accession>